<feature type="compositionally biased region" description="Low complexity" evidence="1">
    <location>
        <begin position="73"/>
        <end position="97"/>
    </location>
</feature>
<dbReference type="HOGENOM" id="CLU_654033_0_0_1"/>
<feature type="compositionally biased region" description="Basic and acidic residues" evidence="1">
    <location>
        <begin position="55"/>
        <end position="69"/>
    </location>
</feature>
<dbReference type="EMBL" id="KE361636">
    <property type="protein sequence ID" value="EPQ28116.1"/>
    <property type="molecule type" value="Genomic_DNA"/>
</dbReference>
<feature type="region of interest" description="Disordered" evidence="1">
    <location>
        <begin position="35"/>
        <end position="98"/>
    </location>
</feature>
<dbReference type="GeneID" id="19318547"/>
<sequence length="420" mass="47531">MRHSVRLTQAQREARDRRLYRLAWQHQVVTLTKRTPCPSGVQKGRRVNPRRAAANRRDTAGRQDADVLGHTKAPTAAAVSGPAADASAAAGPAETPPQVSIMTGDQLSAFHDGTPDVVYRRNLTLSDENGRVLLQRFGPSSYGVHKAMKTEMLRGRYLYDQVVLLARCHKHVLNRRTRSIFPHYHFGAWFPQGQTYLRVTSETLQRRNKDGQLAVAAFLAWLRNYVSCFVQPLTNVSSEAMEHHTSCQVNEGERNDALGQQLHPTFCKEFKQREEHYKWLQQRLPDADCLCHPLFSTCSPFHGFSEKAHIDTNDLPGTILLNFGAHALLHLTDYGTKVELTPGDIVFLDAHSVRHRTEPHPVDAGNNLPEANRWAVSCFYRTGIRSQYETVDISEGDLRTMMAREAESYSKPRARKSRRC</sequence>
<protein>
    <submittedName>
        <fullName evidence="2">Uncharacterized protein</fullName>
    </submittedName>
</protein>
<proteinExistence type="predicted"/>
<organism evidence="2 3">
    <name type="scientific">Pseudozyma flocculosa PF-1</name>
    <dbReference type="NCBI Taxonomy" id="1277687"/>
    <lineage>
        <taxon>Eukaryota</taxon>
        <taxon>Fungi</taxon>
        <taxon>Dikarya</taxon>
        <taxon>Basidiomycota</taxon>
        <taxon>Ustilaginomycotina</taxon>
        <taxon>Ustilaginomycetes</taxon>
        <taxon>Ustilaginales</taxon>
        <taxon>Ustilaginaceae</taxon>
        <taxon>Pseudozyma</taxon>
    </lineage>
</organism>
<gene>
    <name evidence="2" type="ORF">PFL1_04443</name>
</gene>
<dbReference type="KEGG" id="pfp:PFL1_04443"/>
<accession>A0A061HBY1</accession>
<name>A0A061HBY1_9BASI</name>
<evidence type="ECO:0000256" key="1">
    <source>
        <dbReference type="SAM" id="MobiDB-lite"/>
    </source>
</evidence>
<dbReference type="RefSeq" id="XP_007880159.1">
    <property type="nucleotide sequence ID" value="XM_007881968.1"/>
</dbReference>
<reference evidence="2 3" key="1">
    <citation type="journal article" date="2013" name="Plant Cell">
        <title>The transition from a phytopathogenic smut ancestor to an anamorphic biocontrol agent deciphered by comparative whole-genome analysis.</title>
        <authorList>
            <person name="Lefebvre F."/>
            <person name="Joly D.L."/>
            <person name="Labbe C."/>
            <person name="Teichmann B."/>
            <person name="Linning R."/>
            <person name="Belzile F."/>
            <person name="Bakkeren G."/>
            <person name="Belanger R.R."/>
        </authorList>
    </citation>
    <scope>NUCLEOTIDE SEQUENCE [LARGE SCALE GENOMIC DNA]</scope>
    <source>
        <strain evidence="2 3">PF-1</strain>
    </source>
</reference>
<dbReference type="eggNOG" id="ENOG502STG6">
    <property type="taxonomic scope" value="Eukaryota"/>
</dbReference>
<evidence type="ECO:0000313" key="2">
    <source>
        <dbReference type="EMBL" id="EPQ28116.1"/>
    </source>
</evidence>
<dbReference type="OrthoDB" id="2555528at2759"/>
<evidence type="ECO:0000313" key="3">
    <source>
        <dbReference type="Proteomes" id="UP000053664"/>
    </source>
</evidence>
<dbReference type="AlphaFoldDB" id="A0A061HBY1"/>
<dbReference type="Proteomes" id="UP000053664">
    <property type="component" value="Unassembled WGS sequence"/>
</dbReference>
<dbReference type="Gene3D" id="3.60.130.30">
    <property type="match status" value="1"/>
</dbReference>